<proteinExistence type="predicted"/>
<sequence length="103" mass="11282">MGFLTWWLLDALTTGWEGVNWPLTATDVTVGRATNVELLGIDCVSDGFAGILSVAVMHVFTTVTAMYSAYTVWSPAAPIAWTTALLFKPPRRRSSCHSFGFRP</sequence>
<keyword evidence="3" id="KW-1185">Reference proteome</keyword>
<evidence type="ECO:0000256" key="1">
    <source>
        <dbReference type="SAM" id="SignalP"/>
    </source>
</evidence>
<name>A0A2Z6P3T4_TRISU</name>
<organism evidence="2 3">
    <name type="scientific">Trifolium subterraneum</name>
    <name type="common">Subterranean clover</name>
    <dbReference type="NCBI Taxonomy" id="3900"/>
    <lineage>
        <taxon>Eukaryota</taxon>
        <taxon>Viridiplantae</taxon>
        <taxon>Streptophyta</taxon>
        <taxon>Embryophyta</taxon>
        <taxon>Tracheophyta</taxon>
        <taxon>Spermatophyta</taxon>
        <taxon>Magnoliopsida</taxon>
        <taxon>eudicotyledons</taxon>
        <taxon>Gunneridae</taxon>
        <taxon>Pentapetalae</taxon>
        <taxon>rosids</taxon>
        <taxon>fabids</taxon>
        <taxon>Fabales</taxon>
        <taxon>Fabaceae</taxon>
        <taxon>Papilionoideae</taxon>
        <taxon>50 kb inversion clade</taxon>
        <taxon>NPAAA clade</taxon>
        <taxon>Hologalegina</taxon>
        <taxon>IRL clade</taxon>
        <taxon>Trifolieae</taxon>
        <taxon>Trifolium</taxon>
    </lineage>
</organism>
<gene>
    <name evidence="2" type="ORF">TSUD_285420</name>
</gene>
<feature type="chain" id="PRO_5016284865" description="Amino acid transporter transmembrane domain-containing protein" evidence="1">
    <location>
        <begin position="19"/>
        <end position="103"/>
    </location>
</feature>
<dbReference type="AlphaFoldDB" id="A0A2Z6P3T4"/>
<evidence type="ECO:0008006" key="4">
    <source>
        <dbReference type="Google" id="ProtNLM"/>
    </source>
</evidence>
<accession>A0A2Z6P3T4</accession>
<dbReference type="EMBL" id="DF973994">
    <property type="protein sequence ID" value="GAU43790.1"/>
    <property type="molecule type" value="Genomic_DNA"/>
</dbReference>
<dbReference type="Proteomes" id="UP000242715">
    <property type="component" value="Unassembled WGS sequence"/>
</dbReference>
<keyword evidence="1" id="KW-0732">Signal</keyword>
<protein>
    <recommendedName>
        <fullName evidence="4">Amino acid transporter transmembrane domain-containing protein</fullName>
    </recommendedName>
</protein>
<evidence type="ECO:0000313" key="2">
    <source>
        <dbReference type="EMBL" id="GAU43790.1"/>
    </source>
</evidence>
<feature type="signal peptide" evidence="1">
    <location>
        <begin position="1"/>
        <end position="18"/>
    </location>
</feature>
<reference evidence="3" key="1">
    <citation type="journal article" date="2017" name="Front. Plant Sci.">
        <title>Climate Clever Clovers: New Paradigm to Reduce the Environmental Footprint of Ruminants by Breeding Low Methanogenic Forages Utilizing Haplotype Variation.</title>
        <authorList>
            <person name="Kaur P."/>
            <person name="Appels R."/>
            <person name="Bayer P.E."/>
            <person name="Keeble-Gagnere G."/>
            <person name="Wang J."/>
            <person name="Hirakawa H."/>
            <person name="Shirasawa K."/>
            <person name="Vercoe P."/>
            <person name="Stefanova K."/>
            <person name="Durmic Z."/>
            <person name="Nichols P."/>
            <person name="Revell C."/>
            <person name="Isobe S.N."/>
            <person name="Edwards D."/>
            <person name="Erskine W."/>
        </authorList>
    </citation>
    <scope>NUCLEOTIDE SEQUENCE [LARGE SCALE GENOMIC DNA]</scope>
    <source>
        <strain evidence="3">cv. Daliak</strain>
    </source>
</reference>
<evidence type="ECO:0000313" key="3">
    <source>
        <dbReference type="Proteomes" id="UP000242715"/>
    </source>
</evidence>